<keyword evidence="5" id="KW-0496">Mitochondrion</keyword>
<dbReference type="InterPro" id="IPR036419">
    <property type="entry name" value="Ribosomal_S3_C_sf"/>
</dbReference>
<accession>A0A6M3W9E2</accession>
<evidence type="ECO:0000313" key="5">
    <source>
        <dbReference type="EMBL" id="QJF58210.1"/>
    </source>
</evidence>
<dbReference type="Pfam" id="PF00189">
    <property type="entry name" value="Ribosomal_S3_C"/>
    <property type="match status" value="1"/>
</dbReference>
<name>A0A6M3W9E2_COROI</name>
<dbReference type="SUPFAM" id="SSF54821">
    <property type="entry name" value="Ribosomal protein S3 C-terminal domain"/>
    <property type="match status" value="1"/>
</dbReference>
<reference evidence="5" key="1">
    <citation type="submission" date="2020-03" db="EMBL/GenBank/DDBJ databases">
        <title>Mitochondrial and Plastid genome variability of Corallina officinalis (Corallinales, Rhodophyta).</title>
        <authorList>
            <person name="Yesson C."/>
            <person name="Bian X."/>
            <person name="Williamson C."/>
            <person name="Briscoe A.G."/>
            <person name="Brodie J."/>
        </authorList>
    </citation>
    <scope>NUCLEOTIDE SEQUENCE</scope>
</reference>
<geneLocation type="mitochondrion" evidence="5"/>
<dbReference type="GO" id="GO:0003735">
    <property type="term" value="F:structural constituent of ribosome"/>
    <property type="evidence" value="ECO:0007669"/>
    <property type="project" value="InterPro"/>
</dbReference>
<sequence>MLFSDKKLIKTNEAHKKLLNLIKYYNMSQKINPTSLKLGILQLWNFNLPKYGKQFKNYKRRIQIYKYICYYVKHVLRSHKLLLNKINIRCINQQVLITVSLFCLQPNFNLLNKNFLLNTIFNWLRTPLILHFYQTFSLNSSSFLLSNYITYLIKEKNISAKKLLQQVYLLLKSQSKNPKLVYTISGVRIVNLKGFKIQFSGCFEASRSQMAKIIKCNFGSVPLTKLNGFIDYSSNTVFTKFGTCGLKIWLFYEFKSF</sequence>
<dbReference type="GO" id="GO:0005840">
    <property type="term" value="C:ribosome"/>
    <property type="evidence" value="ECO:0007669"/>
    <property type="project" value="UniProtKB-KW"/>
</dbReference>
<organism evidence="5">
    <name type="scientific">Corallina officinalis</name>
    <name type="common">Coral seaweed</name>
    <dbReference type="NCBI Taxonomy" id="35170"/>
    <lineage>
        <taxon>Eukaryota</taxon>
        <taxon>Rhodophyta</taxon>
        <taxon>Florideophyceae</taxon>
        <taxon>Corallinophycidae</taxon>
        <taxon>Corallinales</taxon>
        <taxon>Corallinaceae</taxon>
        <taxon>Corallinoideae</taxon>
        <taxon>Corallina</taxon>
    </lineage>
</organism>
<evidence type="ECO:0000256" key="2">
    <source>
        <dbReference type="ARBA" id="ARBA00022980"/>
    </source>
</evidence>
<keyword evidence="2 5" id="KW-0689">Ribosomal protein</keyword>
<evidence type="ECO:0000259" key="4">
    <source>
        <dbReference type="Pfam" id="PF00189"/>
    </source>
</evidence>
<evidence type="ECO:0000256" key="3">
    <source>
        <dbReference type="ARBA" id="ARBA00023274"/>
    </source>
</evidence>
<dbReference type="Gene3D" id="3.30.1140.32">
    <property type="entry name" value="Ribosomal protein S3, C-terminal domain"/>
    <property type="match status" value="1"/>
</dbReference>
<gene>
    <name evidence="5" type="primary">rps3</name>
</gene>
<dbReference type="GO" id="GO:0006412">
    <property type="term" value="P:translation"/>
    <property type="evidence" value="ECO:0007669"/>
    <property type="project" value="InterPro"/>
</dbReference>
<dbReference type="AlphaFoldDB" id="A0A6M3W9E2"/>
<keyword evidence="3" id="KW-0687">Ribonucleoprotein</keyword>
<feature type="domain" description="Small ribosomal subunit protein uS3 C-terminal" evidence="4">
    <location>
        <begin position="190"/>
        <end position="249"/>
    </location>
</feature>
<protein>
    <submittedName>
        <fullName evidence="5">Ribosomal protein S3</fullName>
    </submittedName>
</protein>
<comment type="similarity">
    <text evidence="1">Belongs to the universal ribosomal protein uS3 family.</text>
</comment>
<dbReference type="EMBL" id="MT211883">
    <property type="protein sequence ID" value="QJF58210.1"/>
    <property type="molecule type" value="Genomic_DNA"/>
</dbReference>
<evidence type="ECO:0000256" key="1">
    <source>
        <dbReference type="ARBA" id="ARBA00010761"/>
    </source>
</evidence>
<dbReference type="GO" id="GO:1990904">
    <property type="term" value="C:ribonucleoprotein complex"/>
    <property type="evidence" value="ECO:0007669"/>
    <property type="project" value="UniProtKB-KW"/>
</dbReference>
<proteinExistence type="inferred from homology"/>
<dbReference type="InterPro" id="IPR001351">
    <property type="entry name" value="Ribosomal_uS3_C"/>
</dbReference>